<dbReference type="GO" id="GO:0005524">
    <property type="term" value="F:ATP binding"/>
    <property type="evidence" value="ECO:0007669"/>
    <property type="project" value="UniProtKB-KW"/>
</dbReference>
<dbReference type="PANTHER" id="PTHR43566:SF2">
    <property type="entry name" value="DUF4143 DOMAIN-CONTAINING PROTEIN"/>
    <property type="match status" value="1"/>
</dbReference>
<protein>
    <submittedName>
        <fullName evidence="3">ATP-binding protein</fullName>
    </submittedName>
</protein>
<dbReference type="Pfam" id="PF13635">
    <property type="entry name" value="DUF4143"/>
    <property type="match status" value="1"/>
</dbReference>
<evidence type="ECO:0000313" key="3">
    <source>
        <dbReference type="EMBL" id="HHJ53523.1"/>
    </source>
</evidence>
<evidence type="ECO:0000259" key="2">
    <source>
        <dbReference type="Pfam" id="PF13635"/>
    </source>
</evidence>
<name>A0A7V5PQS0_CALAY</name>
<dbReference type="SUPFAM" id="SSF52540">
    <property type="entry name" value="P-loop containing nucleoside triphosphate hydrolases"/>
    <property type="match status" value="1"/>
</dbReference>
<dbReference type="EMBL" id="DROD01000636">
    <property type="protein sequence ID" value="HHJ53523.1"/>
    <property type="molecule type" value="Genomic_DNA"/>
</dbReference>
<feature type="non-terminal residue" evidence="3">
    <location>
        <position position="325"/>
    </location>
</feature>
<evidence type="ECO:0000259" key="1">
    <source>
        <dbReference type="Pfam" id="PF13173"/>
    </source>
</evidence>
<dbReference type="AlphaFoldDB" id="A0A7V5PQS0"/>
<dbReference type="Pfam" id="PF13173">
    <property type="entry name" value="AAA_14"/>
    <property type="match status" value="1"/>
</dbReference>
<dbReference type="PANTHER" id="PTHR43566">
    <property type="entry name" value="CONSERVED PROTEIN"/>
    <property type="match status" value="1"/>
</dbReference>
<organism evidence="3">
    <name type="scientific">Caldithrix abyssi</name>
    <dbReference type="NCBI Taxonomy" id="187145"/>
    <lineage>
        <taxon>Bacteria</taxon>
        <taxon>Pseudomonadati</taxon>
        <taxon>Calditrichota</taxon>
        <taxon>Calditrichia</taxon>
        <taxon>Calditrichales</taxon>
        <taxon>Calditrichaceae</taxon>
        <taxon>Caldithrix</taxon>
    </lineage>
</organism>
<dbReference type="Gene3D" id="3.40.50.300">
    <property type="entry name" value="P-loop containing nucleotide triphosphate hydrolases"/>
    <property type="match status" value="1"/>
</dbReference>
<keyword evidence="3" id="KW-0547">Nucleotide-binding</keyword>
<dbReference type="InterPro" id="IPR025420">
    <property type="entry name" value="DUF4143"/>
</dbReference>
<feature type="domain" description="DUF4143" evidence="2">
    <location>
        <begin position="181"/>
        <end position="324"/>
    </location>
</feature>
<dbReference type="CDD" id="cd00009">
    <property type="entry name" value="AAA"/>
    <property type="match status" value="1"/>
</dbReference>
<comment type="caution">
    <text evidence="3">The sequence shown here is derived from an EMBL/GenBank/DDBJ whole genome shotgun (WGS) entry which is preliminary data.</text>
</comment>
<dbReference type="InterPro" id="IPR027417">
    <property type="entry name" value="P-loop_NTPase"/>
</dbReference>
<keyword evidence="3" id="KW-0067">ATP-binding</keyword>
<dbReference type="Proteomes" id="UP000886124">
    <property type="component" value="Unassembled WGS sequence"/>
</dbReference>
<accession>A0A7V5PQS0</accession>
<sequence>MQGYITRSKEKLVLNDLSFFPVVAVIGPRQSGKSTMIKAIAKQLHHFVYLDLERPADLNKLEEPDLFFEANHDKTICLDEIQRKPDLFPVMRSFVDRYPAPGRFIVLGSSSPDLLKQSSESLAGRISYIELTPFLLSEVALLPSFNLHDFWLRGGFPRSYLAPSLALSYRWRENFITTFIERDIPQLGFASLSPVLHRFMMLCANSNAQVANFSKLGEALSVSHHTAKRYLDVLQKTYLIRILQPFHSNIKKRLIKSPKIYFRDSGILTALLGIKDFNDLLGHPIFGSSWETFALENILSELSDWQGNFYRASGGAEIDLILSKG</sequence>
<feature type="domain" description="AAA" evidence="1">
    <location>
        <begin position="21"/>
        <end position="139"/>
    </location>
</feature>
<proteinExistence type="predicted"/>
<reference evidence="3" key="1">
    <citation type="journal article" date="2020" name="mSystems">
        <title>Genome- and Community-Level Interaction Insights into Carbon Utilization and Element Cycling Functions of Hydrothermarchaeota in Hydrothermal Sediment.</title>
        <authorList>
            <person name="Zhou Z."/>
            <person name="Liu Y."/>
            <person name="Xu W."/>
            <person name="Pan J."/>
            <person name="Luo Z.H."/>
            <person name="Li M."/>
        </authorList>
    </citation>
    <scope>NUCLEOTIDE SEQUENCE [LARGE SCALE GENOMIC DNA]</scope>
    <source>
        <strain evidence="3">HyVt-527</strain>
    </source>
</reference>
<gene>
    <name evidence="3" type="ORF">ENJ89_10040</name>
</gene>
<dbReference type="InterPro" id="IPR041682">
    <property type="entry name" value="AAA_14"/>
</dbReference>